<evidence type="ECO:0000256" key="2">
    <source>
        <dbReference type="SAM" id="Phobius"/>
    </source>
</evidence>
<dbReference type="Proteomes" id="UP000248889">
    <property type="component" value="Unassembled WGS sequence"/>
</dbReference>
<sequence length="806" mass="83607">MGEAATGRWRAGGRPERGESHTGGGRPDGRARGALRRLGRLTLASGLVVLAGPTLAPAAQAAPRISVAELPPALQHAVDATSLAPTDSRSAVDVTINTVNPAVPTADGEVTLTGSVRNSTSEAIQGLHVGLTTTGRALDSRSAIDAFSASGGRPTQNDGSEVPDAALQQKIGTLAPGATATFSIKAPIAKLGLGANPDGVYSLGVDAQTTANADAGLAALGIARTFLPLRAKDSTAKATKVATLWPVTNPPTLQAQTYVDPSSHAEQPVLTSDLNGSLAPEGRLGQLALIGQANPGLHLTWMIDPDLIDTVNAMTGNYQVATASDPGGANATCHCLQAQNASQTAKSWLAQLQTTLAAPNKQDVVSLPYADPDLAALAHNSTARSQVSSLLPVVGNSVGLDRLQVDAAHDVAWPYQGWVDPSVVSLARSMGASEVIVNGAAMPDSTNLNYTPNAARKISSGMTAVVADGELTKLFAGDLSTQAEQTAAVQQFLAETLAISLERPDQQRDIVVQPPRNLSAATAQTLVRALTAGQGGSWVQPVDLKTVVGDGASVGADTHVPSAQSYPSAVRATELNGIAVEALKGTQDGLTQLQRILTRPDRLREPFNAAMVRSVSTGWRATPAAGTQYQQDMYNYMFSLQHSVYILKKSTDVVVPGDNASANIAVSVENDLEQPVTRLYLHLEVIGSGYPRLKIDGQQDQPIAVAGGRTKSTVRFKVTATANGQVQMLAELRSAQDQSVISQQSFTVSVTSVSSGVIAVMASGGLLVVLAGLRLYWKRKKNAALAAATAEGPQDPTATEDQEADA</sequence>
<accession>A0A2X0KDB4</accession>
<organism evidence="3 4">
    <name type="scientific">Streptacidiphilus pinicola</name>
    <dbReference type="NCBI Taxonomy" id="2219663"/>
    <lineage>
        <taxon>Bacteria</taxon>
        <taxon>Bacillati</taxon>
        <taxon>Actinomycetota</taxon>
        <taxon>Actinomycetes</taxon>
        <taxon>Kitasatosporales</taxon>
        <taxon>Streptomycetaceae</taxon>
        <taxon>Streptacidiphilus</taxon>
    </lineage>
</organism>
<evidence type="ECO:0000313" key="4">
    <source>
        <dbReference type="Proteomes" id="UP000248889"/>
    </source>
</evidence>
<reference evidence="3 4" key="1">
    <citation type="submission" date="2018-06" db="EMBL/GenBank/DDBJ databases">
        <title>Streptacidiphilus pinicola sp. nov., isolated from pine grove soil.</title>
        <authorList>
            <person name="Roh S.G."/>
            <person name="Park S."/>
            <person name="Kim M.-K."/>
            <person name="Yun B.-R."/>
            <person name="Park J."/>
            <person name="Kim M.J."/>
            <person name="Kim Y.S."/>
            <person name="Kim S.B."/>
        </authorList>
    </citation>
    <scope>NUCLEOTIDE SEQUENCE [LARGE SCALE GENOMIC DNA]</scope>
    <source>
        <strain evidence="3 4">MMS16-CNU450</strain>
    </source>
</reference>
<dbReference type="AlphaFoldDB" id="A0A2X0KDB4"/>
<keyword evidence="2" id="KW-1133">Transmembrane helix</keyword>
<proteinExistence type="predicted"/>
<dbReference type="InterPro" id="IPR046112">
    <property type="entry name" value="DUF6049"/>
</dbReference>
<feature type="transmembrane region" description="Helical" evidence="2">
    <location>
        <begin position="753"/>
        <end position="777"/>
    </location>
</feature>
<dbReference type="EMBL" id="QKYN01000055">
    <property type="protein sequence ID" value="RAG84930.1"/>
    <property type="molecule type" value="Genomic_DNA"/>
</dbReference>
<comment type="caution">
    <text evidence="3">The sequence shown here is derived from an EMBL/GenBank/DDBJ whole genome shotgun (WGS) entry which is preliminary data.</text>
</comment>
<dbReference type="OrthoDB" id="3797035at2"/>
<dbReference type="Pfam" id="PF19516">
    <property type="entry name" value="DUF6049"/>
    <property type="match status" value="1"/>
</dbReference>
<keyword evidence="2" id="KW-0812">Transmembrane</keyword>
<dbReference type="RefSeq" id="WP_111501389.1">
    <property type="nucleotide sequence ID" value="NZ_QKYN01000055.1"/>
</dbReference>
<protein>
    <submittedName>
        <fullName evidence="3">Uncharacterized protein</fullName>
    </submittedName>
</protein>
<keyword evidence="2" id="KW-0472">Membrane</keyword>
<gene>
    <name evidence="3" type="ORF">DN069_14550</name>
</gene>
<evidence type="ECO:0000313" key="3">
    <source>
        <dbReference type="EMBL" id="RAG84930.1"/>
    </source>
</evidence>
<evidence type="ECO:0000256" key="1">
    <source>
        <dbReference type="SAM" id="MobiDB-lite"/>
    </source>
</evidence>
<feature type="region of interest" description="Disordered" evidence="1">
    <location>
        <begin position="786"/>
        <end position="806"/>
    </location>
</feature>
<name>A0A2X0KDB4_9ACTN</name>
<feature type="region of interest" description="Disordered" evidence="1">
    <location>
        <begin position="1"/>
        <end position="32"/>
    </location>
</feature>
<keyword evidence="4" id="KW-1185">Reference proteome</keyword>